<reference evidence="2" key="1">
    <citation type="journal article" date="2019" name="Int. J. Syst. Evol. Microbiol.">
        <title>The Global Catalogue of Microorganisms (GCM) 10K type strain sequencing project: providing services to taxonomists for standard genome sequencing and annotation.</title>
        <authorList>
            <consortium name="The Broad Institute Genomics Platform"/>
            <consortium name="The Broad Institute Genome Sequencing Center for Infectious Disease"/>
            <person name="Wu L."/>
            <person name="Ma J."/>
        </authorList>
    </citation>
    <scope>NUCLEOTIDE SEQUENCE [LARGE SCALE GENOMIC DNA]</scope>
    <source>
        <strain evidence="2">CGMCC-1.15741</strain>
    </source>
</reference>
<dbReference type="EMBL" id="JBHSSW010000002">
    <property type="protein sequence ID" value="MFC6196702.1"/>
    <property type="molecule type" value="Genomic_DNA"/>
</dbReference>
<organism evidence="1 2">
    <name type="scientific">Ponticaulis profundi</name>
    <dbReference type="NCBI Taxonomy" id="2665222"/>
    <lineage>
        <taxon>Bacteria</taxon>
        <taxon>Pseudomonadati</taxon>
        <taxon>Pseudomonadota</taxon>
        <taxon>Alphaproteobacteria</taxon>
        <taxon>Hyphomonadales</taxon>
        <taxon>Hyphomonadaceae</taxon>
        <taxon>Ponticaulis</taxon>
    </lineage>
</organism>
<keyword evidence="2" id="KW-1185">Reference proteome</keyword>
<comment type="caution">
    <text evidence="1">The sequence shown here is derived from an EMBL/GenBank/DDBJ whole genome shotgun (WGS) entry which is preliminary data.</text>
</comment>
<evidence type="ECO:0000313" key="2">
    <source>
        <dbReference type="Proteomes" id="UP001596303"/>
    </source>
</evidence>
<proteinExistence type="predicted"/>
<evidence type="ECO:0000313" key="1">
    <source>
        <dbReference type="EMBL" id="MFC6196702.1"/>
    </source>
</evidence>
<gene>
    <name evidence="1" type="ORF">ACFQDM_01355</name>
</gene>
<accession>A0ABW1S667</accession>
<dbReference type="Proteomes" id="UP001596303">
    <property type="component" value="Unassembled WGS sequence"/>
</dbReference>
<name>A0ABW1S667_9PROT</name>
<sequence>MPDSAFHRDVTLSELGHGAGYFLWGFRAFAFGRHQCGCLKRGYNVLFDALSNDVLNDISDLSALLGRVGGRRIKLAKPGCMHVTHDEASLLAAICAAQDGDVDLRDAHLSWLMAGDADQRVSYICERVGGLFRVIGYPINAPGQQVTHEEPSVSLNSLQVVGTA</sequence>
<protein>
    <submittedName>
        <fullName evidence="1">Uncharacterized protein</fullName>
    </submittedName>
</protein>
<dbReference type="RefSeq" id="WP_377374463.1">
    <property type="nucleotide sequence ID" value="NZ_JBHSSW010000002.1"/>
</dbReference>